<accession>A0A484IDZ9</accession>
<dbReference type="InterPro" id="IPR008457">
    <property type="entry name" value="Cu-R_CopD_dom"/>
</dbReference>
<sequence>MNFFDPLVIWIHLIFTSIWVGGSIFLGLVLAPLLKKTIPDLNERISFMVIVGRRFNYLGGSSLIILVITGIYNARYFFGQPSLLFESTYGYILLAKIFLVCILFIVYAIHVMILNKNVERQIVDRKVPEEYFTSLRSKIILLGRLTVGLSISVLLLAAFLDTGLPELD</sequence>
<gene>
    <name evidence="8" type="ORF">NFRAN_0872</name>
</gene>
<evidence type="ECO:0000256" key="5">
    <source>
        <dbReference type="ARBA" id="ARBA00023136"/>
    </source>
</evidence>
<dbReference type="Pfam" id="PF05425">
    <property type="entry name" value="CopD"/>
    <property type="match status" value="1"/>
</dbReference>
<feature type="transmembrane region" description="Helical" evidence="6">
    <location>
        <begin position="6"/>
        <end position="34"/>
    </location>
</feature>
<organism evidence="8 9">
    <name type="scientific">Candidatus Nitrosocosmicus franklandianus</name>
    <dbReference type="NCBI Taxonomy" id="1798806"/>
    <lineage>
        <taxon>Archaea</taxon>
        <taxon>Nitrososphaerota</taxon>
        <taxon>Nitrososphaeria</taxon>
        <taxon>Nitrososphaerales</taxon>
        <taxon>Nitrososphaeraceae</taxon>
        <taxon>Candidatus Nitrosocosmicus</taxon>
    </lineage>
</organism>
<reference evidence="8 9" key="1">
    <citation type="submission" date="2019-02" db="EMBL/GenBank/DDBJ databases">
        <authorList>
            <person name="Lehtovirta-Morley E L."/>
        </authorList>
    </citation>
    <scope>NUCLEOTIDE SEQUENCE [LARGE SCALE GENOMIC DNA]</scope>
    <source>
        <strain evidence="8">NFRAN1</strain>
    </source>
</reference>
<evidence type="ECO:0000256" key="1">
    <source>
        <dbReference type="ARBA" id="ARBA00004651"/>
    </source>
</evidence>
<feature type="transmembrane region" description="Helical" evidence="6">
    <location>
        <begin position="135"/>
        <end position="160"/>
    </location>
</feature>
<dbReference type="GO" id="GO:0006825">
    <property type="term" value="P:copper ion transport"/>
    <property type="evidence" value="ECO:0007669"/>
    <property type="project" value="InterPro"/>
</dbReference>
<dbReference type="GO" id="GO:0005886">
    <property type="term" value="C:plasma membrane"/>
    <property type="evidence" value="ECO:0007669"/>
    <property type="project" value="UniProtKB-SubCell"/>
</dbReference>
<evidence type="ECO:0000313" key="8">
    <source>
        <dbReference type="EMBL" id="VFJ13194.1"/>
    </source>
</evidence>
<dbReference type="GeneID" id="39420349"/>
<keyword evidence="3 6" id="KW-0812">Transmembrane</keyword>
<dbReference type="Proteomes" id="UP000294299">
    <property type="component" value="Chromosome NFRAN"/>
</dbReference>
<dbReference type="KEGG" id="nfn:NFRAN_0872"/>
<dbReference type="OrthoDB" id="4981at2157"/>
<feature type="transmembrane region" description="Helical" evidence="6">
    <location>
        <begin position="90"/>
        <end position="114"/>
    </location>
</feature>
<dbReference type="PANTHER" id="PTHR34820">
    <property type="entry name" value="INNER MEMBRANE PROTEIN YEBZ"/>
    <property type="match status" value="1"/>
</dbReference>
<evidence type="ECO:0000256" key="2">
    <source>
        <dbReference type="ARBA" id="ARBA00022475"/>
    </source>
</evidence>
<keyword evidence="4 6" id="KW-1133">Transmembrane helix</keyword>
<protein>
    <submittedName>
        <fullName evidence="8">Copper resistance protein D</fullName>
    </submittedName>
</protein>
<evidence type="ECO:0000256" key="3">
    <source>
        <dbReference type="ARBA" id="ARBA00022692"/>
    </source>
</evidence>
<dbReference type="EMBL" id="LR216287">
    <property type="protein sequence ID" value="VFJ13194.1"/>
    <property type="molecule type" value="Genomic_DNA"/>
</dbReference>
<dbReference type="PANTHER" id="PTHR34820:SF4">
    <property type="entry name" value="INNER MEMBRANE PROTEIN YEBZ"/>
    <property type="match status" value="1"/>
</dbReference>
<dbReference type="InterPro" id="IPR032694">
    <property type="entry name" value="CopC/D"/>
</dbReference>
<evidence type="ECO:0000313" key="9">
    <source>
        <dbReference type="Proteomes" id="UP000294299"/>
    </source>
</evidence>
<keyword evidence="5 6" id="KW-0472">Membrane</keyword>
<feature type="domain" description="Copper resistance protein D" evidence="7">
    <location>
        <begin position="52"/>
        <end position="160"/>
    </location>
</feature>
<evidence type="ECO:0000256" key="6">
    <source>
        <dbReference type="SAM" id="Phobius"/>
    </source>
</evidence>
<name>A0A484IDZ9_9ARCH</name>
<evidence type="ECO:0000259" key="7">
    <source>
        <dbReference type="Pfam" id="PF05425"/>
    </source>
</evidence>
<comment type="subcellular location">
    <subcellularLocation>
        <location evidence="1">Cell membrane</location>
        <topology evidence="1">Multi-pass membrane protein</topology>
    </subcellularLocation>
</comment>
<keyword evidence="9" id="KW-1185">Reference proteome</keyword>
<dbReference type="RefSeq" id="WP_134483139.1">
    <property type="nucleotide sequence ID" value="NZ_LR216287.1"/>
</dbReference>
<keyword evidence="2" id="KW-1003">Cell membrane</keyword>
<feature type="transmembrane region" description="Helical" evidence="6">
    <location>
        <begin position="55"/>
        <end position="78"/>
    </location>
</feature>
<dbReference type="AlphaFoldDB" id="A0A484IDZ9"/>
<proteinExistence type="predicted"/>
<evidence type="ECO:0000256" key="4">
    <source>
        <dbReference type="ARBA" id="ARBA00022989"/>
    </source>
</evidence>